<proteinExistence type="predicted"/>
<comment type="caution">
    <text evidence="1">The sequence shown here is derived from an EMBL/GenBank/DDBJ whole genome shotgun (WGS) entry which is preliminary data.</text>
</comment>
<dbReference type="AlphaFoldDB" id="A0A433DFH3"/>
<organism evidence="1 2">
    <name type="scientific">Jimgerdemannia flammicorona</name>
    <dbReference type="NCBI Taxonomy" id="994334"/>
    <lineage>
        <taxon>Eukaryota</taxon>
        <taxon>Fungi</taxon>
        <taxon>Fungi incertae sedis</taxon>
        <taxon>Mucoromycota</taxon>
        <taxon>Mucoromycotina</taxon>
        <taxon>Endogonomycetes</taxon>
        <taxon>Endogonales</taxon>
        <taxon>Endogonaceae</taxon>
        <taxon>Jimgerdemannia</taxon>
    </lineage>
</organism>
<reference evidence="1 2" key="1">
    <citation type="journal article" date="2018" name="New Phytol.">
        <title>Phylogenomics of Endogonaceae and evolution of mycorrhizas within Mucoromycota.</title>
        <authorList>
            <person name="Chang Y."/>
            <person name="Desiro A."/>
            <person name="Na H."/>
            <person name="Sandor L."/>
            <person name="Lipzen A."/>
            <person name="Clum A."/>
            <person name="Barry K."/>
            <person name="Grigoriev I.V."/>
            <person name="Martin F.M."/>
            <person name="Stajich J.E."/>
            <person name="Smith M.E."/>
            <person name="Bonito G."/>
            <person name="Spatafora J.W."/>
        </authorList>
    </citation>
    <scope>NUCLEOTIDE SEQUENCE [LARGE SCALE GENOMIC DNA]</scope>
    <source>
        <strain evidence="1 2">GMNB39</strain>
    </source>
</reference>
<sequence>MKTLWPIYHLSPSLRSLSATCPRPRVLYLPLGPVLKFLVENICIFWGVTLGYSSIRALGPQLLERHQGVPSDTHEWCTRGEVDP</sequence>
<evidence type="ECO:0000313" key="2">
    <source>
        <dbReference type="Proteomes" id="UP000268093"/>
    </source>
</evidence>
<keyword evidence="2" id="KW-1185">Reference proteome</keyword>
<gene>
    <name evidence="1" type="ORF">BC936DRAFT_142245</name>
</gene>
<protein>
    <submittedName>
        <fullName evidence="1">Uncharacterized protein</fullName>
    </submittedName>
</protein>
<evidence type="ECO:0000313" key="1">
    <source>
        <dbReference type="EMBL" id="RUP49559.1"/>
    </source>
</evidence>
<dbReference type="EMBL" id="RBNI01002211">
    <property type="protein sequence ID" value="RUP49559.1"/>
    <property type="molecule type" value="Genomic_DNA"/>
</dbReference>
<name>A0A433DFH3_9FUNG</name>
<accession>A0A433DFH3</accession>
<dbReference type="Proteomes" id="UP000268093">
    <property type="component" value="Unassembled WGS sequence"/>
</dbReference>